<dbReference type="AlphaFoldDB" id="A0AAP0L4N9"/>
<dbReference type="InterPro" id="IPR005123">
    <property type="entry name" value="Oxoglu/Fe-dep_dioxygenase_dom"/>
</dbReference>
<dbReference type="GO" id="GO:0046872">
    <property type="term" value="F:metal ion binding"/>
    <property type="evidence" value="ECO:0007669"/>
    <property type="project" value="UniProtKB-KW"/>
</dbReference>
<keyword evidence="3 4" id="KW-0408">Iron</keyword>
<keyword evidence="2 4" id="KW-0479">Metal-binding</keyword>
<dbReference type="Gene3D" id="2.60.120.330">
    <property type="entry name" value="B-lactam Antibiotic, Isopenicillin N Synthase, Chain"/>
    <property type="match status" value="1"/>
</dbReference>
<name>A0AAP0L4N9_9MAGN</name>
<evidence type="ECO:0000259" key="5">
    <source>
        <dbReference type="PROSITE" id="PS51471"/>
    </source>
</evidence>
<dbReference type="InterPro" id="IPR050295">
    <property type="entry name" value="Plant_2OG-oxidoreductases"/>
</dbReference>
<dbReference type="InterPro" id="IPR027443">
    <property type="entry name" value="IPNS-like_sf"/>
</dbReference>
<proteinExistence type="inferred from homology"/>
<dbReference type="Pfam" id="PF03171">
    <property type="entry name" value="2OG-FeII_Oxy"/>
    <property type="match status" value="1"/>
</dbReference>
<evidence type="ECO:0000313" key="6">
    <source>
        <dbReference type="EMBL" id="KAK9164301.1"/>
    </source>
</evidence>
<comment type="similarity">
    <text evidence="1 4">Belongs to the iron/ascorbate-dependent oxidoreductase family.</text>
</comment>
<gene>
    <name evidence="6" type="ORF">Syun_005203</name>
</gene>
<evidence type="ECO:0000256" key="2">
    <source>
        <dbReference type="ARBA" id="ARBA00022723"/>
    </source>
</evidence>
<evidence type="ECO:0000256" key="3">
    <source>
        <dbReference type="ARBA" id="ARBA00023004"/>
    </source>
</evidence>
<reference evidence="6 7" key="1">
    <citation type="submission" date="2024-01" db="EMBL/GenBank/DDBJ databases">
        <title>Genome assemblies of Stephania.</title>
        <authorList>
            <person name="Yang L."/>
        </authorList>
    </citation>
    <scope>NUCLEOTIDE SEQUENCE [LARGE SCALE GENOMIC DNA]</scope>
    <source>
        <strain evidence="6">YNDBR</strain>
        <tissue evidence="6">Leaf</tissue>
    </source>
</reference>
<dbReference type="PROSITE" id="PS51471">
    <property type="entry name" value="FE2OG_OXY"/>
    <property type="match status" value="1"/>
</dbReference>
<keyword evidence="4" id="KW-0560">Oxidoreductase</keyword>
<keyword evidence="7" id="KW-1185">Reference proteome</keyword>
<evidence type="ECO:0000313" key="7">
    <source>
        <dbReference type="Proteomes" id="UP001420932"/>
    </source>
</evidence>
<evidence type="ECO:0000256" key="1">
    <source>
        <dbReference type="ARBA" id="ARBA00008056"/>
    </source>
</evidence>
<sequence>MARTEQNEIFFHEASFIDENGQPQTHKIPVVQELARQGIQQLPQCFVRPQHERPSPSLPYEGPFPTINMANLLALEEPVHRSRELAKLARYAEEWGLFMLENHGIDEEVVRSVKDAVDGFFSLGFEEKKLSVGTYTSVDNLGYGRNYVKSRGQSLEWIDRLTVRVAPARDSEGLHVWPRKPLNFREVMEKYVNEARRVMDDMLVGLAEVLGLERLSFLKFFEPNESVINMRVNYYAPCPRPDLVLGINPHSDASGLTLSLQSDTTTQGLQVLKNNEWVTVTWPRGTLLVMVGDLLEIMSNGRAQSAWHRVVTQKDVERFSVALFYNPPLRAQIGPVVGDGGDGDEEVSNELNYKKVVVEDYVQNYYKVAPAKEKEDFIAFAKTNK</sequence>
<dbReference type="GO" id="GO:0016491">
    <property type="term" value="F:oxidoreductase activity"/>
    <property type="evidence" value="ECO:0007669"/>
    <property type="project" value="UniProtKB-KW"/>
</dbReference>
<feature type="domain" description="Fe2OG dioxygenase" evidence="5">
    <location>
        <begin position="223"/>
        <end position="327"/>
    </location>
</feature>
<organism evidence="6 7">
    <name type="scientific">Stephania yunnanensis</name>
    <dbReference type="NCBI Taxonomy" id="152371"/>
    <lineage>
        <taxon>Eukaryota</taxon>
        <taxon>Viridiplantae</taxon>
        <taxon>Streptophyta</taxon>
        <taxon>Embryophyta</taxon>
        <taxon>Tracheophyta</taxon>
        <taxon>Spermatophyta</taxon>
        <taxon>Magnoliopsida</taxon>
        <taxon>Ranunculales</taxon>
        <taxon>Menispermaceae</taxon>
        <taxon>Menispermoideae</taxon>
        <taxon>Cissampelideae</taxon>
        <taxon>Stephania</taxon>
    </lineage>
</organism>
<dbReference type="Pfam" id="PF14226">
    <property type="entry name" value="DIOX_N"/>
    <property type="match status" value="1"/>
</dbReference>
<dbReference type="InterPro" id="IPR026992">
    <property type="entry name" value="DIOX_N"/>
</dbReference>
<dbReference type="EMBL" id="JBBNAF010000002">
    <property type="protein sequence ID" value="KAK9164301.1"/>
    <property type="molecule type" value="Genomic_DNA"/>
</dbReference>
<dbReference type="PANTHER" id="PTHR47991">
    <property type="entry name" value="OXOGLUTARATE/IRON-DEPENDENT DIOXYGENASE"/>
    <property type="match status" value="1"/>
</dbReference>
<comment type="caution">
    <text evidence="6">The sequence shown here is derived from an EMBL/GenBank/DDBJ whole genome shotgun (WGS) entry which is preliminary data.</text>
</comment>
<dbReference type="InterPro" id="IPR044861">
    <property type="entry name" value="IPNS-like_FE2OG_OXY"/>
</dbReference>
<accession>A0AAP0L4N9</accession>
<dbReference type="FunFam" id="2.60.120.330:FF:000079">
    <property type="entry name" value="Protein SRG1"/>
    <property type="match status" value="1"/>
</dbReference>
<dbReference type="Proteomes" id="UP001420932">
    <property type="component" value="Unassembled WGS sequence"/>
</dbReference>
<protein>
    <recommendedName>
        <fullName evidence="5">Fe2OG dioxygenase domain-containing protein</fullName>
    </recommendedName>
</protein>
<evidence type="ECO:0000256" key="4">
    <source>
        <dbReference type="RuleBase" id="RU003682"/>
    </source>
</evidence>
<dbReference type="SUPFAM" id="SSF51197">
    <property type="entry name" value="Clavaminate synthase-like"/>
    <property type="match status" value="1"/>
</dbReference>